<gene>
    <name evidence="3" type="ORF">g.8265</name>
</gene>
<dbReference type="PANTHER" id="PTHR43908">
    <property type="entry name" value="AT29763P-RELATED"/>
    <property type="match status" value="1"/>
</dbReference>
<dbReference type="InterPro" id="IPR001623">
    <property type="entry name" value="DnaJ_domain"/>
</dbReference>
<dbReference type="CDD" id="cd06257">
    <property type="entry name" value="DnaJ"/>
    <property type="match status" value="1"/>
</dbReference>
<organism evidence="3">
    <name type="scientific">Auxenochlorella protothecoides</name>
    <name type="common">Green microalga</name>
    <name type="synonym">Chlorella protothecoides</name>
    <dbReference type="NCBI Taxonomy" id="3075"/>
    <lineage>
        <taxon>Eukaryota</taxon>
        <taxon>Viridiplantae</taxon>
        <taxon>Chlorophyta</taxon>
        <taxon>core chlorophytes</taxon>
        <taxon>Trebouxiophyceae</taxon>
        <taxon>Chlorellales</taxon>
        <taxon>Chlorellaceae</taxon>
        <taxon>Auxenochlorella</taxon>
    </lineage>
</organism>
<evidence type="ECO:0000259" key="2">
    <source>
        <dbReference type="PROSITE" id="PS50076"/>
    </source>
</evidence>
<name>A0A1D2A1E6_AUXPR</name>
<evidence type="ECO:0000313" key="3">
    <source>
        <dbReference type="EMBL" id="JAT72815.1"/>
    </source>
</evidence>
<feature type="compositionally biased region" description="Basic residues" evidence="1">
    <location>
        <begin position="247"/>
        <end position="261"/>
    </location>
</feature>
<dbReference type="GO" id="GO:0005789">
    <property type="term" value="C:endoplasmic reticulum membrane"/>
    <property type="evidence" value="ECO:0007669"/>
    <property type="project" value="TreeGrafter"/>
</dbReference>
<proteinExistence type="predicted"/>
<dbReference type="SUPFAM" id="SSF46565">
    <property type="entry name" value="Chaperone J-domain"/>
    <property type="match status" value="1"/>
</dbReference>
<dbReference type="Pfam" id="PF00226">
    <property type="entry name" value="DnaJ"/>
    <property type="match status" value="1"/>
</dbReference>
<dbReference type="PANTHER" id="PTHR43908:SF3">
    <property type="entry name" value="AT29763P-RELATED"/>
    <property type="match status" value="1"/>
</dbReference>
<dbReference type="AlphaFoldDB" id="A0A1D2A1E6"/>
<dbReference type="Gene3D" id="1.10.287.110">
    <property type="entry name" value="DnaJ domain"/>
    <property type="match status" value="1"/>
</dbReference>
<accession>A0A1D2A1E6</accession>
<dbReference type="PRINTS" id="PR00625">
    <property type="entry name" value="JDOMAIN"/>
</dbReference>
<dbReference type="EMBL" id="GDKF01005807">
    <property type="protein sequence ID" value="JAT72815.1"/>
    <property type="molecule type" value="Transcribed_RNA"/>
</dbReference>
<protein>
    <recommendedName>
        <fullName evidence="2">J domain-containing protein</fullName>
    </recommendedName>
</protein>
<feature type="region of interest" description="Disordered" evidence="1">
    <location>
        <begin position="196"/>
        <end position="261"/>
    </location>
</feature>
<sequence length="261" mass="29408">MSVRNIERAFNALHSQHNEEAALADPAQARVQQAQTEADRLRSLSTSMTTADVIERILLHYAERDYFRLLELPAPEADVLGNVTWQGTALEVSKAYRRLSVLVHPDKNPGEDARKAFEALNEAHRVLKDADTRDTLLKEHLDAALGRRWGREARATLEERVALNAAQAQEAAALRKQEGEDFRANILEQLKQKQERMALKRQRASQSRRRAMSDDGDALQPGAVESPSNDRGAPLDGDSDDEDAQRRRQALARRKKKSTFL</sequence>
<feature type="domain" description="J" evidence="2">
    <location>
        <begin position="65"/>
        <end position="145"/>
    </location>
</feature>
<reference evidence="3" key="1">
    <citation type="submission" date="2015-08" db="EMBL/GenBank/DDBJ databases">
        <authorList>
            <person name="Babu N.S."/>
            <person name="Beckwith C.J."/>
            <person name="Beseler K.G."/>
            <person name="Brison A."/>
            <person name="Carone J.V."/>
            <person name="Caskin T.P."/>
            <person name="Diamond M."/>
            <person name="Durham M.E."/>
            <person name="Foxe J.M."/>
            <person name="Go M."/>
            <person name="Henderson B.A."/>
            <person name="Jones I.B."/>
            <person name="McGettigan J.A."/>
            <person name="Micheletti S.J."/>
            <person name="Nasrallah M.E."/>
            <person name="Ortiz D."/>
            <person name="Piller C.R."/>
            <person name="Privatt S.R."/>
            <person name="Schneider S.L."/>
            <person name="Sharp S."/>
            <person name="Smith T.C."/>
            <person name="Stanton J.D."/>
            <person name="Ullery H.E."/>
            <person name="Wilson R.J."/>
            <person name="Serrano M.G."/>
            <person name="Buck G."/>
            <person name="Lee V."/>
            <person name="Wang Y."/>
            <person name="Carvalho R."/>
            <person name="Voegtly L."/>
            <person name="Shi R."/>
            <person name="Duckworth R."/>
            <person name="Johnson A."/>
            <person name="Loviza R."/>
            <person name="Walstead R."/>
            <person name="Shah Z."/>
            <person name="Kiflezghi M."/>
            <person name="Wade K."/>
            <person name="Ball S.L."/>
            <person name="Bradley K.W."/>
            <person name="Asai D.J."/>
            <person name="Bowman C.A."/>
            <person name="Russell D.A."/>
            <person name="Pope W.H."/>
            <person name="Jacobs-Sera D."/>
            <person name="Hendrix R.W."/>
            <person name="Hatfull G.F."/>
        </authorList>
    </citation>
    <scope>NUCLEOTIDE SEQUENCE</scope>
</reference>
<dbReference type="PROSITE" id="PS50076">
    <property type="entry name" value="DNAJ_2"/>
    <property type="match status" value="1"/>
</dbReference>
<dbReference type="InterPro" id="IPR036869">
    <property type="entry name" value="J_dom_sf"/>
</dbReference>
<evidence type="ECO:0000256" key="1">
    <source>
        <dbReference type="SAM" id="MobiDB-lite"/>
    </source>
</evidence>
<feature type="compositionally biased region" description="Basic residues" evidence="1">
    <location>
        <begin position="199"/>
        <end position="210"/>
    </location>
</feature>
<dbReference type="GO" id="GO:0071218">
    <property type="term" value="P:cellular response to misfolded protein"/>
    <property type="evidence" value="ECO:0007669"/>
    <property type="project" value="TreeGrafter"/>
</dbReference>
<dbReference type="InterPro" id="IPR051100">
    <property type="entry name" value="DnaJ_subfamily_B/C"/>
</dbReference>
<dbReference type="GO" id="GO:0030544">
    <property type="term" value="F:Hsp70 protein binding"/>
    <property type="evidence" value="ECO:0007669"/>
    <property type="project" value="TreeGrafter"/>
</dbReference>
<dbReference type="SMART" id="SM00271">
    <property type="entry name" value="DnaJ"/>
    <property type="match status" value="1"/>
</dbReference>